<dbReference type="EMBL" id="JAUHLI010000002">
    <property type="protein sequence ID" value="MEE2000217.1"/>
    <property type="molecule type" value="Genomic_DNA"/>
</dbReference>
<feature type="transmembrane region" description="Helical" evidence="1">
    <location>
        <begin position="50"/>
        <end position="67"/>
    </location>
</feature>
<evidence type="ECO:0008006" key="4">
    <source>
        <dbReference type="Google" id="ProtNLM"/>
    </source>
</evidence>
<protein>
    <recommendedName>
        <fullName evidence="4">NfeD-like C-terminal domain-containing protein</fullName>
    </recommendedName>
</protein>
<proteinExistence type="predicted"/>
<keyword evidence="1" id="KW-0812">Transmembrane</keyword>
<name>A0ABU7J2G7_9GAMM</name>
<organism evidence="2 3">
    <name type="scientific">Alkalimonas cellulosilytica</name>
    <dbReference type="NCBI Taxonomy" id="3058395"/>
    <lineage>
        <taxon>Bacteria</taxon>
        <taxon>Pseudomonadati</taxon>
        <taxon>Pseudomonadota</taxon>
        <taxon>Gammaproteobacteria</taxon>
        <taxon>Alkalimonas</taxon>
    </lineage>
</organism>
<dbReference type="RefSeq" id="WP_330127370.1">
    <property type="nucleotide sequence ID" value="NZ_JAUHLI010000002.1"/>
</dbReference>
<gene>
    <name evidence="2" type="ORF">QWY20_02030</name>
</gene>
<comment type="caution">
    <text evidence="2">The sequence shown here is derived from an EMBL/GenBank/DDBJ whole genome shotgun (WGS) entry which is preliminary data.</text>
</comment>
<evidence type="ECO:0000313" key="2">
    <source>
        <dbReference type="EMBL" id="MEE2000217.1"/>
    </source>
</evidence>
<dbReference type="Proteomes" id="UP001336314">
    <property type="component" value="Unassembled WGS sequence"/>
</dbReference>
<keyword evidence="1" id="KW-0472">Membrane</keyword>
<keyword evidence="1" id="KW-1133">Transmembrane helix</keyword>
<sequence>MLALVWLIIAIAFGIVELMTGTFVILAISMGAFSAAISSWLFALSFTQSLFVFAFGCIMFLPLSLWLRRKGLGTSKAVNMAEPGYQQSVVLELHGDKLVAKMGGSFYPVKAESTNQDTSWLQPGQEVKVCRIDGITLLVAPKDELSST</sequence>
<reference evidence="2 3" key="1">
    <citation type="submission" date="2023-07" db="EMBL/GenBank/DDBJ databases">
        <title>Alkalimonas sp., MEB108 novel, alkaliphilic bacterium isolated from Lonar Lake, India.</title>
        <authorList>
            <person name="Joshi A."/>
            <person name="Thite S."/>
        </authorList>
    </citation>
    <scope>NUCLEOTIDE SEQUENCE [LARGE SCALE GENOMIC DNA]</scope>
    <source>
        <strain evidence="2 3">MEB108</strain>
    </source>
</reference>
<keyword evidence="3" id="KW-1185">Reference proteome</keyword>
<accession>A0ABU7J2G7</accession>
<evidence type="ECO:0000313" key="3">
    <source>
        <dbReference type="Proteomes" id="UP001336314"/>
    </source>
</evidence>
<evidence type="ECO:0000256" key="1">
    <source>
        <dbReference type="SAM" id="Phobius"/>
    </source>
</evidence>